<dbReference type="InterPro" id="IPR007120">
    <property type="entry name" value="DNA-dir_RNAP_su2_dom"/>
</dbReference>
<dbReference type="Gene3D" id="2.40.270.10">
    <property type="entry name" value="DNA-directed RNA polymerase, subunit 2, domain 6"/>
    <property type="match status" value="1"/>
</dbReference>
<dbReference type="Pfam" id="PF00562">
    <property type="entry name" value="RNA_pol_Rpb2_6"/>
    <property type="match status" value="1"/>
</dbReference>
<sequence>MDSSLNLLVYPQRPLVGYDKLGGGQNATVAIMSYSGYDTRDAIVMNKSSIDRGFGRCIVRKTDTVIKQNYTNCTSDRFRCPNRIADTTGRMQ</sequence>
<keyword evidence="6" id="KW-0804">Transcription</keyword>
<evidence type="ECO:0000313" key="8">
    <source>
        <dbReference type="EMBL" id="MCI24597.1"/>
    </source>
</evidence>
<dbReference type="AlphaFoldDB" id="A0A392QL12"/>
<feature type="domain" description="DNA-directed RNA polymerase subunit 2 hybrid-binding" evidence="7">
    <location>
        <begin position="1"/>
        <end position="82"/>
    </location>
</feature>
<proteinExistence type="inferred from homology"/>
<dbReference type="Gene3D" id="2.40.50.150">
    <property type="match status" value="1"/>
</dbReference>
<protein>
    <recommendedName>
        <fullName evidence="2">DNA-directed RNA polymerase</fullName>
        <ecNumber evidence="2">2.7.7.6</ecNumber>
    </recommendedName>
</protein>
<dbReference type="Proteomes" id="UP000265520">
    <property type="component" value="Unassembled WGS sequence"/>
</dbReference>
<feature type="non-terminal residue" evidence="8">
    <location>
        <position position="92"/>
    </location>
</feature>
<comment type="caution">
    <text evidence="8">The sequence shown here is derived from an EMBL/GenBank/DDBJ whole genome shotgun (WGS) entry which is preliminary data.</text>
</comment>
<evidence type="ECO:0000256" key="1">
    <source>
        <dbReference type="ARBA" id="ARBA00006835"/>
    </source>
</evidence>
<keyword evidence="4" id="KW-0808">Transferase</keyword>
<dbReference type="InterPro" id="IPR014724">
    <property type="entry name" value="RNA_pol_RPB2_OB-fold"/>
</dbReference>
<evidence type="ECO:0000313" key="9">
    <source>
        <dbReference type="Proteomes" id="UP000265520"/>
    </source>
</evidence>
<dbReference type="EC" id="2.7.7.6" evidence="2"/>
<keyword evidence="3 8" id="KW-0240">DNA-directed RNA polymerase</keyword>
<dbReference type="PANTHER" id="PTHR20856">
    <property type="entry name" value="DNA-DIRECTED RNA POLYMERASE I SUBUNIT 2"/>
    <property type="match status" value="1"/>
</dbReference>
<evidence type="ECO:0000256" key="4">
    <source>
        <dbReference type="ARBA" id="ARBA00022679"/>
    </source>
</evidence>
<evidence type="ECO:0000256" key="5">
    <source>
        <dbReference type="ARBA" id="ARBA00022695"/>
    </source>
</evidence>
<dbReference type="GO" id="GO:0003677">
    <property type="term" value="F:DNA binding"/>
    <property type="evidence" value="ECO:0007669"/>
    <property type="project" value="InterPro"/>
</dbReference>
<evidence type="ECO:0000256" key="2">
    <source>
        <dbReference type="ARBA" id="ARBA00012418"/>
    </source>
</evidence>
<organism evidence="8 9">
    <name type="scientific">Trifolium medium</name>
    <dbReference type="NCBI Taxonomy" id="97028"/>
    <lineage>
        <taxon>Eukaryota</taxon>
        <taxon>Viridiplantae</taxon>
        <taxon>Streptophyta</taxon>
        <taxon>Embryophyta</taxon>
        <taxon>Tracheophyta</taxon>
        <taxon>Spermatophyta</taxon>
        <taxon>Magnoliopsida</taxon>
        <taxon>eudicotyledons</taxon>
        <taxon>Gunneridae</taxon>
        <taxon>Pentapetalae</taxon>
        <taxon>rosids</taxon>
        <taxon>fabids</taxon>
        <taxon>Fabales</taxon>
        <taxon>Fabaceae</taxon>
        <taxon>Papilionoideae</taxon>
        <taxon>50 kb inversion clade</taxon>
        <taxon>NPAAA clade</taxon>
        <taxon>Hologalegina</taxon>
        <taxon>IRL clade</taxon>
        <taxon>Trifolieae</taxon>
        <taxon>Trifolium</taxon>
    </lineage>
</organism>
<dbReference type="EMBL" id="LXQA010142407">
    <property type="protein sequence ID" value="MCI24597.1"/>
    <property type="molecule type" value="Genomic_DNA"/>
</dbReference>
<dbReference type="GO" id="GO:0006351">
    <property type="term" value="P:DNA-templated transcription"/>
    <property type="evidence" value="ECO:0007669"/>
    <property type="project" value="InterPro"/>
</dbReference>
<dbReference type="InterPro" id="IPR037033">
    <property type="entry name" value="DNA-dir_RNAP_su2_hyb_sf"/>
</dbReference>
<dbReference type="GO" id="GO:0000428">
    <property type="term" value="C:DNA-directed RNA polymerase complex"/>
    <property type="evidence" value="ECO:0007669"/>
    <property type="project" value="UniProtKB-KW"/>
</dbReference>
<dbReference type="GO" id="GO:0032549">
    <property type="term" value="F:ribonucleoside binding"/>
    <property type="evidence" value="ECO:0007669"/>
    <property type="project" value="InterPro"/>
</dbReference>
<accession>A0A392QL12</accession>
<evidence type="ECO:0000256" key="6">
    <source>
        <dbReference type="ARBA" id="ARBA00023163"/>
    </source>
</evidence>
<keyword evidence="9" id="KW-1185">Reference proteome</keyword>
<evidence type="ECO:0000256" key="3">
    <source>
        <dbReference type="ARBA" id="ARBA00022478"/>
    </source>
</evidence>
<dbReference type="GO" id="GO:0003899">
    <property type="term" value="F:DNA-directed RNA polymerase activity"/>
    <property type="evidence" value="ECO:0007669"/>
    <property type="project" value="UniProtKB-EC"/>
</dbReference>
<name>A0A392QL12_9FABA</name>
<keyword evidence="5" id="KW-0548">Nucleotidyltransferase</keyword>
<reference evidence="8 9" key="1">
    <citation type="journal article" date="2018" name="Front. Plant Sci.">
        <title>Red Clover (Trifolium pratense) and Zigzag Clover (T. medium) - A Picture of Genomic Similarities and Differences.</title>
        <authorList>
            <person name="Dluhosova J."/>
            <person name="Istvanek J."/>
            <person name="Nedelnik J."/>
            <person name="Repkova J."/>
        </authorList>
    </citation>
    <scope>NUCLEOTIDE SEQUENCE [LARGE SCALE GENOMIC DNA]</scope>
    <source>
        <strain evidence="9">cv. 10/8</strain>
        <tissue evidence="8">Leaf</tissue>
    </source>
</reference>
<comment type="similarity">
    <text evidence="1">Belongs to the RNA polymerase beta chain family.</text>
</comment>
<dbReference type="SUPFAM" id="SSF64484">
    <property type="entry name" value="beta and beta-prime subunits of DNA dependent RNA-polymerase"/>
    <property type="match status" value="1"/>
</dbReference>
<dbReference type="InterPro" id="IPR015712">
    <property type="entry name" value="DNA-dir_RNA_pol_su2"/>
</dbReference>
<evidence type="ECO:0000259" key="7">
    <source>
        <dbReference type="Pfam" id="PF00562"/>
    </source>
</evidence>